<keyword evidence="2" id="KW-1185">Reference proteome</keyword>
<name>A0A7W7YZF1_9HYPH</name>
<protein>
    <submittedName>
        <fullName evidence="1">Uncharacterized protein</fullName>
    </submittedName>
</protein>
<evidence type="ECO:0000313" key="1">
    <source>
        <dbReference type="EMBL" id="MBB5044937.1"/>
    </source>
</evidence>
<gene>
    <name evidence="1" type="ORF">HNQ66_004364</name>
</gene>
<dbReference type="RefSeq" id="WP_184146679.1">
    <property type="nucleotide sequence ID" value="NZ_JACHIK010000023.1"/>
</dbReference>
<dbReference type="EMBL" id="JACHIK010000023">
    <property type="protein sequence ID" value="MBB5044937.1"/>
    <property type="molecule type" value="Genomic_DNA"/>
</dbReference>
<dbReference type="Proteomes" id="UP000535406">
    <property type="component" value="Unassembled WGS sequence"/>
</dbReference>
<evidence type="ECO:0000313" key="2">
    <source>
        <dbReference type="Proteomes" id="UP000535406"/>
    </source>
</evidence>
<dbReference type="AlphaFoldDB" id="A0A7W7YZF1"/>
<proteinExistence type="predicted"/>
<accession>A0A7W7YZF1</accession>
<sequence>MGGDEAGTLEALNAETGQRLADGILVVHVDEIGVEHVVERVDEDRRQAEALDEGDVGLR</sequence>
<organism evidence="1 2">
    <name type="scientific">Shinella fusca</name>
    <dbReference type="NCBI Taxonomy" id="544480"/>
    <lineage>
        <taxon>Bacteria</taxon>
        <taxon>Pseudomonadati</taxon>
        <taxon>Pseudomonadota</taxon>
        <taxon>Alphaproteobacteria</taxon>
        <taxon>Hyphomicrobiales</taxon>
        <taxon>Rhizobiaceae</taxon>
        <taxon>Shinella</taxon>
    </lineage>
</organism>
<reference evidence="1 2" key="1">
    <citation type="submission" date="2020-08" db="EMBL/GenBank/DDBJ databases">
        <title>Genomic Encyclopedia of Type Strains, Phase IV (KMG-IV): sequencing the most valuable type-strain genomes for metagenomic binning, comparative biology and taxonomic classification.</title>
        <authorList>
            <person name="Goeker M."/>
        </authorList>
    </citation>
    <scope>NUCLEOTIDE SEQUENCE [LARGE SCALE GENOMIC DNA]</scope>
    <source>
        <strain evidence="1 2">DSM 21319</strain>
    </source>
</reference>
<comment type="caution">
    <text evidence="1">The sequence shown here is derived from an EMBL/GenBank/DDBJ whole genome shotgun (WGS) entry which is preliminary data.</text>
</comment>